<feature type="compositionally biased region" description="Basic residues" evidence="1">
    <location>
        <begin position="372"/>
        <end position="381"/>
    </location>
</feature>
<reference evidence="2 3" key="1">
    <citation type="journal article" date="2010" name="Nature">
        <title>The Ectocarpus genome and the independent evolution of multicellularity in brown algae.</title>
        <authorList>
            <person name="Cock J.M."/>
            <person name="Sterck L."/>
            <person name="Rouze P."/>
            <person name="Scornet D."/>
            <person name="Allen A.E."/>
            <person name="Amoutzias G."/>
            <person name="Anthouard V."/>
            <person name="Artiguenave F."/>
            <person name="Aury J.M."/>
            <person name="Badger J.H."/>
            <person name="Beszteri B."/>
            <person name="Billiau K."/>
            <person name="Bonnet E."/>
            <person name="Bothwell J.H."/>
            <person name="Bowler C."/>
            <person name="Boyen C."/>
            <person name="Brownlee C."/>
            <person name="Carrano C.J."/>
            <person name="Charrier B."/>
            <person name="Cho G.Y."/>
            <person name="Coelho S.M."/>
            <person name="Collen J."/>
            <person name="Corre E."/>
            <person name="Da Silva C."/>
            <person name="Delage L."/>
            <person name="Delaroque N."/>
            <person name="Dittami S.M."/>
            <person name="Doulbeau S."/>
            <person name="Elias M."/>
            <person name="Farnham G."/>
            <person name="Gachon C.M."/>
            <person name="Gschloessl B."/>
            <person name="Heesch S."/>
            <person name="Jabbari K."/>
            <person name="Jubin C."/>
            <person name="Kawai H."/>
            <person name="Kimura K."/>
            <person name="Kloareg B."/>
            <person name="Kupper F.C."/>
            <person name="Lang D."/>
            <person name="Le Bail A."/>
            <person name="Leblanc C."/>
            <person name="Lerouge P."/>
            <person name="Lohr M."/>
            <person name="Lopez P.J."/>
            <person name="Martens C."/>
            <person name="Maumus F."/>
            <person name="Michel G."/>
            <person name="Miranda-Saavedra D."/>
            <person name="Morales J."/>
            <person name="Moreau H."/>
            <person name="Motomura T."/>
            <person name="Nagasato C."/>
            <person name="Napoli C.A."/>
            <person name="Nelson D.R."/>
            <person name="Nyvall-Collen P."/>
            <person name="Peters A.F."/>
            <person name="Pommier C."/>
            <person name="Potin P."/>
            <person name="Poulain J."/>
            <person name="Quesneville H."/>
            <person name="Read B."/>
            <person name="Rensing S.A."/>
            <person name="Ritter A."/>
            <person name="Rousvoal S."/>
            <person name="Samanta M."/>
            <person name="Samson G."/>
            <person name="Schroeder D.C."/>
            <person name="Segurens B."/>
            <person name="Strittmatter M."/>
            <person name="Tonon T."/>
            <person name="Tregear J.W."/>
            <person name="Valentin K."/>
            <person name="von Dassow P."/>
            <person name="Yamagishi T."/>
            <person name="Van de Peer Y."/>
            <person name="Wincker P."/>
        </authorList>
    </citation>
    <scope>NUCLEOTIDE SEQUENCE [LARGE SCALE GENOMIC DNA]</scope>
    <source>
        <strain evidence="3">Ec32 / CCAP1310/4</strain>
    </source>
</reference>
<feature type="compositionally biased region" description="Gly residues" evidence="1">
    <location>
        <begin position="323"/>
        <end position="347"/>
    </location>
</feature>
<protein>
    <recommendedName>
        <fullName evidence="4">PB1 domain-containing protein</fullName>
    </recommendedName>
</protein>
<evidence type="ECO:0008006" key="4">
    <source>
        <dbReference type="Google" id="ProtNLM"/>
    </source>
</evidence>
<feature type="region of interest" description="Disordered" evidence="1">
    <location>
        <begin position="42"/>
        <end position="85"/>
    </location>
</feature>
<feature type="region of interest" description="Disordered" evidence="1">
    <location>
        <begin position="297"/>
        <end position="434"/>
    </location>
</feature>
<feature type="compositionally biased region" description="Low complexity" evidence="1">
    <location>
        <begin position="56"/>
        <end position="85"/>
    </location>
</feature>
<dbReference type="EMBL" id="FN649760">
    <property type="protein sequence ID" value="CBN79927.1"/>
    <property type="molecule type" value="Genomic_DNA"/>
</dbReference>
<feature type="compositionally biased region" description="Pro residues" evidence="1">
    <location>
        <begin position="414"/>
        <end position="427"/>
    </location>
</feature>
<dbReference type="InParanoid" id="D8LFK7"/>
<feature type="region of interest" description="Disordered" evidence="1">
    <location>
        <begin position="118"/>
        <end position="139"/>
    </location>
</feature>
<evidence type="ECO:0000313" key="2">
    <source>
        <dbReference type="EMBL" id="CBN79927.1"/>
    </source>
</evidence>
<evidence type="ECO:0000256" key="1">
    <source>
        <dbReference type="SAM" id="MobiDB-lite"/>
    </source>
</evidence>
<feature type="compositionally biased region" description="Pro residues" evidence="1">
    <location>
        <begin position="348"/>
        <end position="361"/>
    </location>
</feature>
<gene>
    <name evidence="2" type="ORF">Esi_0015_0111</name>
</gene>
<feature type="region of interest" description="Disordered" evidence="1">
    <location>
        <begin position="214"/>
        <end position="241"/>
    </location>
</feature>
<keyword evidence="3" id="KW-1185">Reference proteome</keyword>
<dbReference type="Gene3D" id="3.10.20.90">
    <property type="entry name" value="Phosphatidylinositol 3-kinase Catalytic Subunit, Chain A, domain 1"/>
    <property type="match status" value="1"/>
</dbReference>
<accession>D8LFK7</accession>
<proteinExistence type="predicted"/>
<organism evidence="2 3">
    <name type="scientific">Ectocarpus siliculosus</name>
    <name type="common">Brown alga</name>
    <name type="synonym">Conferva siliculosa</name>
    <dbReference type="NCBI Taxonomy" id="2880"/>
    <lineage>
        <taxon>Eukaryota</taxon>
        <taxon>Sar</taxon>
        <taxon>Stramenopiles</taxon>
        <taxon>Ochrophyta</taxon>
        <taxon>PX clade</taxon>
        <taxon>Phaeophyceae</taxon>
        <taxon>Ectocarpales</taxon>
        <taxon>Ectocarpaceae</taxon>
        <taxon>Ectocarpus</taxon>
    </lineage>
</organism>
<evidence type="ECO:0000313" key="3">
    <source>
        <dbReference type="Proteomes" id="UP000002630"/>
    </source>
</evidence>
<sequence length="434" mass="45215">MEAYSLPAGVEKQLTFTYKDNEGDEVRFDTNAELDLALRTSSVPLRIMVANPPPSSSSSSSASSSSRSTPNPEATSAAPPSIPSTPGYAVASNVGSVVGGGDDADMIMVDMPGEAAAAAAAGPSGGSVDGSQADGPEKEAINPQAAFEAEAAAARDPEGSLLYQKSSMRLAKRFKVHLTPTQLWRVMALFQIQGRQLVVFGLAPHRSLDASASAAASDVDSSDEEGGENKPSAVRGLKRSKSQVARTIVADHVQRLLILNGVELPGDEVQPLLQALRVRSRRLVRLGLLGPEFLEDMPDGHYHRDGKGPRGGPPGHPMHGHGHGPGGRFGGRGGGGRGGGPPYGRGGGPPPMMQFHSPPPFHHQGGGFSGPSRRRRRRRRSGGWCRSPVSASARTPPPAHDGHGHGGSSDGAAPRPPPPAWRRPAPSPAAHARR</sequence>
<dbReference type="Proteomes" id="UP000002630">
    <property type="component" value="Unassembled WGS sequence"/>
</dbReference>
<feature type="compositionally biased region" description="Basic and acidic residues" evidence="1">
    <location>
        <begin position="298"/>
        <end position="308"/>
    </location>
</feature>
<name>D8LFK7_ECTSI</name>
<dbReference type="AlphaFoldDB" id="D8LFK7"/>